<dbReference type="Proteomes" id="UP000244069">
    <property type="component" value="Unassembled WGS sequence"/>
</dbReference>
<sequence>MCISAEAFALFLNLLPAAIIGSEPGRVVIHAETREAHWVAHEDKWCTMAPQIDRMERFAALSAD</sequence>
<dbReference type="EMBL" id="QBKN01000031">
    <property type="protein sequence ID" value="PTX41192.1"/>
    <property type="molecule type" value="Genomic_DNA"/>
</dbReference>
<dbReference type="OrthoDB" id="7874733at2"/>
<keyword evidence="2" id="KW-1185">Reference proteome</keyword>
<reference evidence="1 2" key="1">
    <citation type="submission" date="2018-04" db="EMBL/GenBank/DDBJ databases">
        <title>Genomic Encyclopedia of Archaeal and Bacterial Type Strains, Phase II (KMG-II): from individual species to whole genera.</title>
        <authorList>
            <person name="Goeker M."/>
        </authorList>
    </citation>
    <scope>NUCLEOTIDE SEQUENCE [LARGE SCALE GENOMIC DNA]</scope>
    <source>
        <strain evidence="1 2">DSM 29329</strain>
    </source>
</reference>
<organism evidence="1 2">
    <name type="scientific">Allosediminivita pacifica</name>
    <dbReference type="NCBI Taxonomy" id="1267769"/>
    <lineage>
        <taxon>Bacteria</taxon>
        <taxon>Pseudomonadati</taxon>
        <taxon>Pseudomonadota</taxon>
        <taxon>Alphaproteobacteria</taxon>
        <taxon>Rhodobacterales</taxon>
        <taxon>Paracoccaceae</taxon>
        <taxon>Allosediminivita</taxon>
    </lineage>
</organism>
<accession>A0A2T6ABP6</accession>
<evidence type="ECO:0000313" key="2">
    <source>
        <dbReference type="Proteomes" id="UP000244069"/>
    </source>
</evidence>
<dbReference type="RefSeq" id="WP_107978395.1">
    <property type="nucleotide sequence ID" value="NZ_BMEZ01000029.1"/>
</dbReference>
<gene>
    <name evidence="1" type="ORF">C8N44_13133</name>
</gene>
<comment type="caution">
    <text evidence="1">The sequence shown here is derived from an EMBL/GenBank/DDBJ whole genome shotgun (WGS) entry which is preliminary data.</text>
</comment>
<name>A0A2T6ABP6_9RHOB</name>
<evidence type="ECO:0000313" key="1">
    <source>
        <dbReference type="EMBL" id="PTX41192.1"/>
    </source>
</evidence>
<proteinExistence type="predicted"/>
<dbReference type="AlphaFoldDB" id="A0A2T6ABP6"/>
<protein>
    <submittedName>
        <fullName evidence="1">Uncharacterized protein</fullName>
    </submittedName>
</protein>